<sequence length="144" mass="15951">MVMSIPCGITGAGAEEQAGEKGGEKDKREREEWLSGGMSSEMGLSLTVSYITMGYNKRHSRILSIVVLVGLRFLSSLMRKLAVDLYGERNGWTAYCLVSEMLGWIGLVFQLTSMLIFLGLKQNLGICVMRLSQRFVSLTSSLCR</sequence>
<accession>A0A022VYW4</accession>
<feature type="transmembrane region" description="Helical" evidence="2">
    <location>
        <begin position="62"/>
        <end position="81"/>
    </location>
</feature>
<feature type="region of interest" description="Disordered" evidence="1">
    <location>
        <begin position="1"/>
        <end position="27"/>
    </location>
</feature>
<protein>
    <submittedName>
        <fullName evidence="3">Uncharacterized protein</fullName>
    </submittedName>
</protein>
<feature type="transmembrane region" description="Helical" evidence="2">
    <location>
        <begin position="101"/>
        <end position="120"/>
    </location>
</feature>
<keyword evidence="2" id="KW-0812">Transmembrane</keyword>
<dbReference type="EMBL" id="KK207874">
    <property type="protein sequence ID" value="EZF51094.1"/>
    <property type="molecule type" value="Genomic_DNA"/>
</dbReference>
<evidence type="ECO:0000256" key="2">
    <source>
        <dbReference type="SAM" id="Phobius"/>
    </source>
</evidence>
<evidence type="ECO:0000313" key="3">
    <source>
        <dbReference type="EMBL" id="EZF51094.1"/>
    </source>
</evidence>
<dbReference type="HOGENOM" id="CLU_1797832_0_0_1"/>
<gene>
    <name evidence="3" type="ORF">H103_05602</name>
</gene>
<evidence type="ECO:0000256" key="1">
    <source>
        <dbReference type="SAM" id="MobiDB-lite"/>
    </source>
</evidence>
<keyword evidence="2" id="KW-1133">Transmembrane helix</keyword>
<name>A0A022VYW4_TRIRU</name>
<dbReference type="AlphaFoldDB" id="A0A022VYW4"/>
<keyword evidence="2" id="KW-0472">Membrane</keyword>
<proteinExistence type="predicted"/>
<organism evidence="3">
    <name type="scientific">Trichophyton rubrum CBS 288.86</name>
    <dbReference type="NCBI Taxonomy" id="1215330"/>
    <lineage>
        <taxon>Eukaryota</taxon>
        <taxon>Fungi</taxon>
        <taxon>Dikarya</taxon>
        <taxon>Ascomycota</taxon>
        <taxon>Pezizomycotina</taxon>
        <taxon>Eurotiomycetes</taxon>
        <taxon>Eurotiomycetidae</taxon>
        <taxon>Onygenales</taxon>
        <taxon>Arthrodermataceae</taxon>
        <taxon>Trichophyton</taxon>
    </lineage>
</organism>
<dbReference type="Proteomes" id="UP000023758">
    <property type="component" value="Unassembled WGS sequence"/>
</dbReference>
<reference evidence="3" key="1">
    <citation type="submission" date="2014-02" db="EMBL/GenBank/DDBJ databases">
        <title>The Genome Sequence of Trichophyton rubrum (morphotype fischeri) CBS 288.86.</title>
        <authorList>
            <consortium name="The Broad Institute Genomics Platform"/>
            <person name="Cuomo C.A."/>
            <person name="White T.C."/>
            <person name="Graser Y."/>
            <person name="Martinez-Rossi N."/>
            <person name="Heitman J."/>
            <person name="Young S.K."/>
            <person name="Zeng Q."/>
            <person name="Gargeya S."/>
            <person name="Abouelleil A."/>
            <person name="Alvarado L."/>
            <person name="Chapman S.B."/>
            <person name="Gainer-Dewar J."/>
            <person name="Goldberg J."/>
            <person name="Griggs A."/>
            <person name="Gujja S."/>
            <person name="Hansen M."/>
            <person name="Howarth C."/>
            <person name="Imamovic A."/>
            <person name="Larimer J."/>
            <person name="Martinez D."/>
            <person name="Murphy C."/>
            <person name="Pearson M.D."/>
            <person name="Persinoti G."/>
            <person name="Poon T."/>
            <person name="Priest M."/>
            <person name="Roberts A.D."/>
            <person name="Saif S."/>
            <person name="Shea T.D."/>
            <person name="Sykes S.N."/>
            <person name="Wortman J."/>
            <person name="Nusbaum C."/>
            <person name="Birren B."/>
        </authorList>
    </citation>
    <scope>NUCLEOTIDE SEQUENCE [LARGE SCALE GENOMIC DNA]</scope>
    <source>
        <strain evidence="3">CBS 288.86</strain>
    </source>
</reference>
<feature type="compositionally biased region" description="Basic and acidic residues" evidence="1">
    <location>
        <begin position="18"/>
        <end position="27"/>
    </location>
</feature>